<evidence type="ECO:0000256" key="3">
    <source>
        <dbReference type="RuleBase" id="RU004514"/>
    </source>
</evidence>
<proteinExistence type="inferred from homology"/>
<dbReference type="Gene3D" id="3.20.20.10">
    <property type="entry name" value="Alanine racemase"/>
    <property type="match status" value="1"/>
</dbReference>
<dbReference type="PROSITE" id="PS01211">
    <property type="entry name" value="UPF0001"/>
    <property type="match status" value="1"/>
</dbReference>
<dbReference type="CDD" id="cd00635">
    <property type="entry name" value="PLPDE_III_YBL036c_like"/>
    <property type="match status" value="1"/>
</dbReference>
<dbReference type="PANTHER" id="PTHR10146:SF14">
    <property type="entry name" value="PYRIDOXAL PHOSPHATE HOMEOSTASIS PROTEIN"/>
    <property type="match status" value="1"/>
</dbReference>
<protein>
    <recommendedName>
        <fullName evidence="2">Pyridoxal phosphate homeostasis protein</fullName>
        <shortName evidence="2">PLP homeostasis protein</shortName>
    </recommendedName>
</protein>
<dbReference type="InterPro" id="IPR029066">
    <property type="entry name" value="PLP-binding_barrel"/>
</dbReference>
<keyword evidence="6" id="KW-1185">Reference proteome</keyword>
<dbReference type="InterPro" id="IPR011078">
    <property type="entry name" value="PyrdxlP_homeostasis"/>
</dbReference>
<dbReference type="EMBL" id="BNJG01000001">
    <property type="protein sequence ID" value="GHO54044.1"/>
    <property type="molecule type" value="Genomic_DNA"/>
</dbReference>
<dbReference type="NCBIfam" id="TIGR00044">
    <property type="entry name" value="YggS family pyridoxal phosphate-dependent enzyme"/>
    <property type="match status" value="1"/>
</dbReference>
<gene>
    <name evidence="5" type="ORF">KSB_25190</name>
</gene>
<evidence type="ECO:0000313" key="5">
    <source>
        <dbReference type="EMBL" id="GHO54044.1"/>
    </source>
</evidence>
<organism evidence="5 6">
    <name type="scientific">Ktedonobacter robiniae</name>
    <dbReference type="NCBI Taxonomy" id="2778365"/>
    <lineage>
        <taxon>Bacteria</taxon>
        <taxon>Bacillati</taxon>
        <taxon>Chloroflexota</taxon>
        <taxon>Ktedonobacteria</taxon>
        <taxon>Ktedonobacterales</taxon>
        <taxon>Ktedonobacteraceae</taxon>
        <taxon>Ktedonobacter</taxon>
    </lineage>
</organism>
<dbReference type="InterPro" id="IPR001608">
    <property type="entry name" value="Ala_racemase_N"/>
</dbReference>
<feature type="domain" description="Alanine racemase N-terminal" evidence="4">
    <location>
        <begin position="19"/>
        <end position="243"/>
    </location>
</feature>
<dbReference type="Pfam" id="PF01168">
    <property type="entry name" value="Ala_racemase_N"/>
    <property type="match status" value="1"/>
</dbReference>
<name>A0ABQ3UMU6_9CHLR</name>
<dbReference type="SUPFAM" id="SSF51419">
    <property type="entry name" value="PLP-binding barrel"/>
    <property type="match status" value="1"/>
</dbReference>
<dbReference type="RefSeq" id="WP_201370799.1">
    <property type="nucleotide sequence ID" value="NZ_BNJG01000001.1"/>
</dbReference>
<comment type="function">
    <text evidence="2">Pyridoxal 5'-phosphate (PLP)-binding protein, which is involved in PLP homeostasis.</text>
</comment>
<comment type="caution">
    <text evidence="5">The sequence shown here is derived from an EMBL/GenBank/DDBJ whole genome shotgun (WGS) entry which is preliminary data.</text>
</comment>
<reference evidence="5 6" key="1">
    <citation type="journal article" date="2021" name="Int. J. Syst. Evol. Microbiol.">
        <title>Reticulibacter mediterranei gen. nov., sp. nov., within the new family Reticulibacteraceae fam. nov., and Ktedonospora formicarum gen. nov., sp. nov., Ktedonobacter robiniae sp. nov., Dictyobacter formicarum sp. nov. and Dictyobacter arantiisoli sp. nov., belonging to the class Ktedonobacteria.</title>
        <authorList>
            <person name="Yabe S."/>
            <person name="Zheng Y."/>
            <person name="Wang C.M."/>
            <person name="Sakai Y."/>
            <person name="Abe K."/>
            <person name="Yokota A."/>
            <person name="Donadio S."/>
            <person name="Cavaletti L."/>
            <person name="Monciardini P."/>
        </authorList>
    </citation>
    <scope>NUCLEOTIDE SEQUENCE [LARGE SCALE GENOMIC DNA]</scope>
    <source>
        <strain evidence="5 6">SOSP1-30</strain>
    </source>
</reference>
<accession>A0ABQ3UMU6</accession>
<dbReference type="PIRSF" id="PIRSF004848">
    <property type="entry name" value="YBL036c_PLPDEIII"/>
    <property type="match status" value="1"/>
</dbReference>
<dbReference type="PANTHER" id="PTHR10146">
    <property type="entry name" value="PROLINE SYNTHETASE CO-TRANSCRIBED BACTERIAL HOMOLOG PROTEIN"/>
    <property type="match status" value="1"/>
</dbReference>
<evidence type="ECO:0000256" key="1">
    <source>
        <dbReference type="ARBA" id="ARBA00022898"/>
    </source>
</evidence>
<evidence type="ECO:0000313" key="6">
    <source>
        <dbReference type="Proteomes" id="UP000654345"/>
    </source>
</evidence>
<dbReference type="Proteomes" id="UP000654345">
    <property type="component" value="Unassembled WGS sequence"/>
</dbReference>
<keyword evidence="1 2" id="KW-0663">Pyridoxal phosphate</keyword>
<feature type="modified residue" description="N6-(pyridoxal phosphate)lysine" evidence="2">
    <location>
        <position position="46"/>
    </location>
</feature>
<sequence length="246" mass="27464">MIEHQAPDQQIAEMSANIKHVRERIAEAAQSAQREPSEVTLVAVSKTKPLEMIQIAYNLGIRHFGENRVQEALSKIEVFHPADLVWHMIGHLQTNKARKVVSAFDIVQSVDSLHLARTLDRLLAEEVKDQEPGRLPILLEVNVASEASKTGVTLTDLPDLARQVATLPHLEIRGLMTVAPQVEDLEEVRPFFRALREARDHLRDEILGPTCTELSMGMTNDYVIAIEEGATIVRIGRAIFGARAYT</sequence>
<comment type="similarity">
    <text evidence="2 3">Belongs to the pyridoxal phosphate-binding protein YggS/PROSC family.</text>
</comment>
<evidence type="ECO:0000256" key="2">
    <source>
        <dbReference type="HAMAP-Rule" id="MF_02087"/>
    </source>
</evidence>
<evidence type="ECO:0000259" key="4">
    <source>
        <dbReference type="Pfam" id="PF01168"/>
    </source>
</evidence>
<dbReference type="HAMAP" id="MF_02087">
    <property type="entry name" value="PLP_homeostasis"/>
    <property type="match status" value="1"/>
</dbReference>